<reference evidence="1" key="2">
    <citation type="submission" date="2021-12" db="EMBL/GenBank/DDBJ databases">
        <title>Resequencing data analysis of finger millet.</title>
        <authorList>
            <person name="Hatakeyama M."/>
            <person name="Aluri S."/>
            <person name="Balachadran M.T."/>
            <person name="Sivarajan S.R."/>
            <person name="Poveda L."/>
            <person name="Shimizu-Inatsugi R."/>
            <person name="Schlapbach R."/>
            <person name="Sreeman S.M."/>
            <person name="Shimizu K.K."/>
        </authorList>
    </citation>
    <scope>NUCLEOTIDE SEQUENCE</scope>
</reference>
<proteinExistence type="predicted"/>
<dbReference type="EMBL" id="BQKI01000095">
    <property type="protein sequence ID" value="GJN37672.1"/>
    <property type="molecule type" value="Genomic_DNA"/>
</dbReference>
<evidence type="ECO:0000313" key="2">
    <source>
        <dbReference type="Proteomes" id="UP001054889"/>
    </source>
</evidence>
<name>A0AAV5FSD2_ELECO</name>
<accession>A0AAV5FSD2</accession>
<reference evidence="1" key="1">
    <citation type="journal article" date="2018" name="DNA Res.">
        <title>Multiple hybrid de novo genome assembly of finger millet, an orphan allotetraploid crop.</title>
        <authorList>
            <person name="Hatakeyama M."/>
            <person name="Aluri S."/>
            <person name="Balachadran M.T."/>
            <person name="Sivarajan S.R."/>
            <person name="Patrignani A."/>
            <person name="Gruter S."/>
            <person name="Poveda L."/>
            <person name="Shimizu-Inatsugi R."/>
            <person name="Baeten J."/>
            <person name="Francoijs K.J."/>
            <person name="Nataraja K.N."/>
            <person name="Reddy Y.A.N."/>
            <person name="Phadnis S."/>
            <person name="Ravikumar R.L."/>
            <person name="Schlapbach R."/>
            <person name="Sreeman S.M."/>
            <person name="Shimizu K.K."/>
        </authorList>
    </citation>
    <scope>NUCLEOTIDE SEQUENCE</scope>
</reference>
<organism evidence="1 2">
    <name type="scientific">Eleusine coracana subsp. coracana</name>
    <dbReference type="NCBI Taxonomy" id="191504"/>
    <lineage>
        <taxon>Eukaryota</taxon>
        <taxon>Viridiplantae</taxon>
        <taxon>Streptophyta</taxon>
        <taxon>Embryophyta</taxon>
        <taxon>Tracheophyta</taxon>
        <taxon>Spermatophyta</taxon>
        <taxon>Magnoliopsida</taxon>
        <taxon>Liliopsida</taxon>
        <taxon>Poales</taxon>
        <taxon>Poaceae</taxon>
        <taxon>PACMAD clade</taxon>
        <taxon>Chloridoideae</taxon>
        <taxon>Cynodonteae</taxon>
        <taxon>Eleusininae</taxon>
        <taxon>Eleusine</taxon>
    </lineage>
</organism>
<protein>
    <recommendedName>
        <fullName evidence="3">Wall-associated receptor kinase C-terminal domain-containing protein</fullName>
    </recommendedName>
</protein>
<gene>
    <name evidence="1" type="primary">gb26652</name>
    <name evidence="1" type="ORF">PR202_gb26652</name>
</gene>
<evidence type="ECO:0008006" key="3">
    <source>
        <dbReference type="Google" id="ProtNLM"/>
    </source>
</evidence>
<sequence>MSTLPMGCAVVANGITIPYTYDKNGRRYTTPFFGENLFNEKAYKKINSGETSFNWSLNNITRACQRCEQEGQICGFSSNTRQAFCQHQDKSNGLARFPCYPYCSYNISSHLSCPGGHCVLSFPEEKI</sequence>
<dbReference type="Proteomes" id="UP001054889">
    <property type="component" value="Unassembled WGS sequence"/>
</dbReference>
<evidence type="ECO:0000313" key="1">
    <source>
        <dbReference type="EMBL" id="GJN37672.1"/>
    </source>
</evidence>
<dbReference type="AlphaFoldDB" id="A0AAV5FSD2"/>
<comment type="caution">
    <text evidence="1">The sequence shown here is derived from an EMBL/GenBank/DDBJ whole genome shotgun (WGS) entry which is preliminary data.</text>
</comment>
<keyword evidence="2" id="KW-1185">Reference proteome</keyword>